<evidence type="ECO:0000259" key="1">
    <source>
        <dbReference type="Pfam" id="PF07287"/>
    </source>
</evidence>
<evidence type="ECO:0008006" key="5">
    <source>
        <dbReference type="Google" id="ProtNLM"/>
    </source>
</evidence>
<feature type="domain" description="AtuA-like ferredoxin-fold" evidence="2">
    <location>
        <begin position="483"/>
        <end position="581"/>
    </location>
</feature>
<dbReference type="PANTHER" id="PTHR47708:SF2">
    <property type="entry name" value="SI:CH73-132F6.5"/>
    <property type="match status" value="1"/>
</dbReference>
<accession>A0A132BXM1</accession>
<dbReference type="PATRIC" id="fig|1768241.3.peg.2160"/>
<feature type="domain" description="Acyclic terpene utilisation N-terminal" evidence="1">
    <location>
        <begin position="6"/>
        <end position="446"/>
    </location>
</feature>
<dbReference type="PANTHER" id="PTHR47708">
    <property type="match status" value="1"/>
</dbReference>
<dbReference type="Proteomes" id="UP000068382">
    <property type="component" value="Unassembled WGS sequence"/>
</dbReference>
<gene>
    <name evidence="3" type="ORF">TRIHO_20550</name>
</gene>
<dbReference type="EMBL" id="LPUY01000060">
    <property type="protein sequence ID" value="KUP93149.1"/>
    <property type="molecule type" value="Genomic_DNA"/>
</dbReference>
<dbReference type="RefSeq" id="WP_068242801.1">
    <property type="nucleotide sequence ID" value="NZ_LPUY01000060.1"/>
</dbReference>
<dbReference type="InterPro" id="IPR010839">
    <property type="entry name" value="AtuA_N"/>
</dbReference>
<protein>
    <recommendedName>
        <fullName evidence="5">Terpene utilization protein AtuA</fullName>
    </recommendedName>
</protein>
<dbReference type="Pfam" id="PF23544">
    <property type="entry name" value="AtuA_ferredoxin"/>
    <property type="match status" value="1"/>
</dbReference>
<dbReference type="OrthoDB" id="9763456at2"/>
<dbReference type="InterPro" id="IPR056362">
    <property type="entry name" value="AtuA-like_ferredoxin_dom"/>
</dbReference>
<proteinExistence type="predicted"/>
<reference evidence="3 4" key="1">
    <citation type="submission" date="2015-12" db="EMBL/GenBank/DDBJ databases">
        <title>Genome sequence of the marine Rhodobacteraceae strain O3.65, Candidatus Tritonibacter horizontis.</title>
        <authorList>
            <person name="Poehlein A."/>
            <person name="Giebel H.A."/>
            <person name="Voget S."/>
            <person name="Brinkhoff T."/>
        </authorList>
    </citation>
    <scope>NUCLEOTIDE SEQUENCE [LARGE SCALE GENOMIC DNA]</scope>
    <source>
        <strain evidence="3 4">O3.65</strain>
    </source>
</reference>
<keyword evidence="4" id="KW-1185">Reference proteome</keyword>
<sequence>MSDRKLRIGCASGFWGDTPEAIGQLVSKGEIDYLVFDYLAEVTMSLMARARAKSPDAGYAPDFVKALAPWLPEIKAKGMKVVANAGGVNPRGCRDALAKVAAEAGIDVSIGVVLGDDLSARADDIRAGGQTEMFSGVAFPDDIWSMNAYLGARPIAAALDAGADIVITGRCADSAVALGPLMHEFGWGDDDWDKLSQGSLAGHLIECGPQGTGGNFTDWQDVPGWDDMGMPIVEVSEDGSFVMTKTPETGGLVVPGSVGEQMLYEIGDPRAYLLPDVICDWSQVTLDQVGPDRVLVKGGKGLGRTGSYKVSATHADGWRAVSSLTLAAINAPAKGKRVAEAIVTRCRRIFRERNLSDFRQVSVEVLGAEAAYGANARAQTREVVIKIGVTHDDRAALNIFAGEIAPMAISTAQGLTGFFAGRPKVQPVVRLFSFLQDKADTPVAVEVDGQDVPVTVATRPVHLDPPAAPPAESREPGPDAVKVRLVDLAWGRSGDKGDIANIGILARKPDYLPFIRSALSEEVVKDYFSHVCEGKVERFDLPGSHSLNFLLHESLGGGGIASVRIDPQGKGFAQMLLDIDIPVPADLVARDGLNTPDPNERVIP</sequence>
<evidence type="ECO:0000259" key="2">
    <source>
        <dbReference type="Pfam" id="PF23544"/>
    </source>
</evidence>
<evidence type="ECO:0000313" key="3">
    <source>
        <dbReference type="EMBL" id="KUP93149.1"/>
    </source>
</evidence>
<comment type="caution">
    <text evidence="3">The sequence shown here is derived from an EMBL/GenBank/DDBJ whole genome shotgun (WGS) entry which is preliminary data.</text>
</comment>
<evidence type="ECO:0000313" key="4">
    <source>
        <dbReference type="Proteomes" id="UP000068382"/>
    </source>
</evidence>
<organism evidence="3 4">
    <name type="scientific">Tritonibacter horizontis</name>
    <dbReference type="NCBI Taxonomy" id="1768241"/>
    <lineage>
        <taxon>Bacteria</taxon>
        <taxon>Pseudomonadati</taxon>
        <taxon>Pseudomonadota</taxon>
        <taxon>Alphaproteobacteria</taxon>
        <taxon>Rhodobacterales</taxon>
        <taxon>Paracoccaceae</taxon>
        <taxon>Tritonibacter</taxon>
    </lineage>
</organism>
<dbReference type="Pfam" id="PF07287">
    <property type="entry name" value="AtuA"/>
    <property type="match status" value="1"/>
</dbReference>
<dbReference type="AlphaFoldDB" id="A0A132BXM1"/>
<name>A0A132BXM1_9RHOB</name>